<evidence type="ECO:0000259" key="9">
    <source>
        <dbReference type="SMART" id="SM00663"/>
    </source>
</evidence>
<dbReference type="Pfam" id="PF04997">
    <property type="entry name" value="RNA_pol_Rpb1_1"/>
    <property type="match status" value="1"/>
</dbReference>
<feature type="region of interest" description="Disordered" evidence="8">
    <location>
        <begin position="183"/>
        <end position="238"/>
    </location>
</feature>
<dbReference type="InterPro" id="IPR007080">
    <property type="entry name" value="RNA_pol_Rpb1_1"/>
</dbReference>
<dbReference type="InterPro" id="IPR012754">
    <property type="entry name" value="DNA-dir_RpoC_beta_prime_bact"/>
</dbReference>
<keyword evidence="4 10" id="KW-0548">Nucleotidyltransferase</keyword>
<dbReference type="PANTHER" id="PTHR19376">
    <property type="entry name" value="DNA-DIRECTED RNA POLYMERASE"/>
    <property type="match status" value="1"/>
</dbReference>
<dbReference type="Gene3D" id="1.10.40.90">
    <property type="match status" value="1"/>
</dbReference>
<organism evidence="10">
    <name type="scientific">hydrothermal vent metagenome</name>
    <dbReference type="NCBI Taxonomy" id="652676"/>
    <lineage>
        <taxon>unclassified sequences</taxon>
        <taxon>metagenomes</taxon>
        <taxon>ecological metagenomes</taxon>
    </lineage>
</organism>
<dbReference type="InterPro" id="IPR042102">
    <property type="entry name" value="RNA_pol_Rpb1_3_sf"/>
</dbReference>
<name>A0A161KFY9_9ZZZZ</name>
<dbReference type="SUPFAM" id="SSF64484">
    <property type="entry name" value="beta and beta-prime subunits of DNA dependent RNA-polymerase"/>
    <property type="match status" value="1"/>
</dbReference>
<dbReference type="EC" id="2.7.7.6" evidence="1"/>
<dbReference type="InterPro" id="IPR038120">
    <property type="entry name" value="Rpb1_funnel_sf"/>
</dbReference>
<dbReference type="InterPro" id="IPR044893">
    <property type="entry name" value="RNA_pol_Rpb1_clamp_domain"/>
</dbReference>
<dbReference type="InterPro" id="IPR007081">
    <property type="entry name" value="RNA_pol_Rpb1_5"/>
</dbReference>
<dbReference type="InterPro" id="IPR007066">
    <property type="entry name" value="RNA_pol_Rpb1_3"/>
</dbReference>
<dbReference type="Pfam" id="PF00623">
    <property type="entry name" value="RNA_pol_Rpb1_2"/>
    <property type="match status" value="2"/>
</dbReference>
<dbReference type="Gene3D" id="4.10.860.120">
    <property type="entry name" value="RNA polymerase II, clamp domain"/>
    <property type="match status" value="1"/>
</dbReference>
<gene>
    <name evidence="10" type="ORF">MGWOODY_Clf2367</name>
</gene>
<dbReference type="Gene3D" id="1.10.274.100">
    <property type="entry name" value="RNA polymerase Rpb1, domain 3"/>
    <property type="match status" value="2"/>
</dbReference>
<dbReference type="Gene3D" id="1.10.1790.20">
    <property type="match status" value="1"/>
</dbReference>
<dbReference type="SMART" id="SM00663">
    <property type="entry name" value="RPOLA_N"/>
    <property type="match status" value="1"/>
</dbReference>
<evidence type="ECO:0000256" key="5">
    <source>
        <dbReference type="ARBA" id="ARBA00022723"/>
    </source>
</evidence>
<dbReference type="Gene3D" id="2.40.50.100">
    <property type="match status" value="2"/>
</dbReference>
<dbReference type="InterPro" id="IPR007083">
    <property type="entry name" value="RNA_pol_Rpb1_4"/>
</dbReference>
<feature type="compositionally biased region" description="Polar residues" evidence="8">
    <location>
        <begin position="1404"/>
        <end position="1414"/>
    </location>
</feature>
<dbReference type="NCBIfam" id="TIGR02386">
    <property type="entry name" value="rpoC_TIGR"/>
    <property type="match status" value="1"/>
</dbReference>
<dbReference type="Pfam" id="PF04998">
    <property type="entry name" value="RNA_pol_Rpb1_5"/>
    <property type="match status" value="1"/>
</dbReference>
<dbReference type="GO" id="GO:0046872">
    <property type="term" value="F:metal ion binding"/>
    <property type="evidence" value="ECO:0007669"/>
    <property type="project" value="UniProtKB-KW"/>
</dbReference>
<dbReference type="InterPro" id="IPR045867">
    <property type="entry name" value="DNA-dir_RpoC_beta_prime"/>
</dbReference>
<keyword evidence="5" id="KW-0479">Metal-binding</keyword>
<sequence>MVRMVDRAETPGTNFNAIRISIASPEQILNWSHGEVTKPETINYRTLRPEKDGLFCERLFGPTKDWECFCGKYKRIRYRGVICDRCGVEVTRSKVRRERMGHIRLAAPVAHIWFSKTTPSRLGLLLDLSPRNLERVLYFAQHIIVAVDEDVRLEAIELEQAKFELELRKARRQAEARTEALKAQLNGNEAAPDDPESDEAKSDESGEEEPVSERVSGEVTAEATEEISEISEDDSDAPVLLEEEEGVTDPVAIQAEIDAVEEQLATEEGQLEEQLKAAIDELEDLRPHKLIAETRYRELKEAYGDVFEANMGAEAILAILKTTNLEALRDQLFNEMHSTSGQRRKKAIKRLRVVESFRNSGNRVEDMILSVLPVLPPELRPMVQLDGGRFATSDLNDLYRRVINRNNRLKRLMSLGAPEIIIRNEKRMLQEAVDALIDNGRRGRPIQGSHNHKLKSLSDLLRGKQGRFRQNLLGKRVDYSGRSVIVVGPELKMDECGLPKRMALELFKPFVMHRLVILGIAPNIKNAKRMVERARGEVWDILEDVIKDRPVLINRAPTLHRLGIQAFMPVLIEGNAIQIHPLVCSAFNADFDGDQMAVHVPLSRMAVLEAKEIMLSTRNMLSPASGDPLVAPTLDMVMGCYYLTEIRESSAGTGSRFNDFDEASIAHASDLIDLHAPIHVRELRNYDGEWVETTLGRMIFNEILPAKIGFQNTLMNRAALKDLTADLYRTLTHEETAEVLDGVKDLGFHYATTSGITIAINDIQVSSKKQQVLDETTDMVNGFEDQFLSGLISEEERYNKTVDAWTQASDRTTEFVEEELPNYGGIAVMAVSGAKGNISQIKQMAGMRGLMSNPKGRIIDLPIKSSFREGLTALEYFISTHGARKGLADTALRTADSGYLTRRLIDIAQEVIILEQDCDTFDSHWITPRPEDETGKTLPERINGRLAAVPVAHPETGEILLERNQEIDLEIGHTLVDAGIREVAVRSPLTCECRRGVCQYCYGRLPATGKTVEMGQAVGIIAAQSIGEPGTQLTMRTFHTGGIAGLDITSGLPRVEELFEARVPKGAAILADIDGLVELDVDEEGHRLRLTSREEFREDYEAPEGGLILVDEGETVEPGMVLATAMPALKGRKSKSAIKKAAEAAIEAAQSGEGEPIEQVVSNIGGRVEIDGDVISIVWDDYEAREHLILASSYMLVKDGDTVMAGDPLISGPLNPHDILHIRGKDDLQNYLVDQVQQVYQSQGVAIHDKHIEIILRQMLRRVQVESTGDSDFIPGQMVDKFQFQDQNAKVLAEGGEPTTAKPIFLGITRASLLTDSFLSAASFQETTRVLTQAAVSGAQDWLQGLKENVIIGRLIPARVEIAGMAELLEPQPVLEVAAVSSSGWLEATATDNTEETYNGAFEPQSSEDGGTSDPTPSTASEESDTESD</sequence>
<feature type="region of interest" description="Disordered" evidence="8">
    <location>
        <begin position="1388"/>
        <end position="1429"/>
    </location>
</feature>
<evidence type="ECO:0000256" key="7">
    <source>
        <dbReference type="ARBA" id="ARBA00048552"/>
    </source>
</evidence>
<dbReference type="Pfam" id="PF04983">
    <property type="entry name" value="RNA_pol_Rpb1_3"/>
    <property type="match status" value="1"/>
</dbReference>
<keyword evidence="6" id="KW-0804">Transcription</keyword>
<evidence type="ECO:0000256" key="3">
    <source>
        <dbReference type="ARBA" id="ARBA00022679"/>
    </source>
</evidence>
<dbReference type="Gene3D" id="1.10.132.30">
    <property type="match status" value="1"/>
</dbReference>
<dbReference type="Pfam" id="PF05000">
    <property type="entry name" value="RNA_pol_Rpb1_4"/>
    <property type="match status" value="1"/>
</dbReference>
<feature type="domain" description="RNA polymerase N-terminal" evidence="9">
    <location>
        <begin position="365"/>
        <end position="644"/>
    </location>
</feature>
<dbReference type="HAMAP" id="MF_01322">
    <property type="entry name" value="RNApol_bact_RpoC"/>
    <property type="match status" value="1"/>
</dbReference>
<dbReference type="EMBL" id="FAXA01000396">
    <property type="protein sequence ID" value="CUV03367.1"/>
    <property type="molecule type" value="Genomic_DNA"/>
</dbReference>
<dbReference type="GO" id="GO:0000428">
    <property type="term" value="C:DNA-directed RNA polymerase complex"/>
    <property type="evidence" value="ECO:0007669"/>
    <property type="project" value="UniProtKB-KW"/>
</dbReference>
<dbReference type="InterPro" id="IPR006592">
    <property type="entry name" value="RNA_pol_N"/>
</dbReference>
<evidence type="ECO:0000256" key="4">
    <source>
        <dbReference type="ARBA" id="ARBA00022695"/>
    </source>
</evidence>
<comment type="catalytic activity">
    <reaction evidence="7">
        <text>RNA(n) + a ribonucleoside 5'-triphosphate = RNA(n+1) + diphosphate</text>
        <dbReference type="Rhea" id="RHEA:21248"/>
        <dbReference type="Rhea" id="RHEA-COMP:14527"/>
        <dbReference type="Rhea" id="RHEA-COMP:17342"/>
        <dbReference type="ChEBI" id="CHEBI:33019"/>
        <dbReference type="ChEBI" id="CHEBI:61557"/>
        <dbReference type="ChEBI" id="CHEBI:140395"/>
        <dbReference type="EC" id="2.7.7.6"/>
    </reaction>
</comment>
<evidence type="ECO:0000256" key="8">
    <source>
        <dbReference type="SAM" id="MobiDB-lite"/>
    </source>
</evidence>
<reference evidence="10" key="1">
    <citation type="submission" date="2015-10" db="EMBL/GenBank/DDBJ databases">
        <authorList>
            <person name="Gilbert D.G."/>
        </authorList>
    </citation>
    <scope>NUCLEOTIDE SEQUENCE</scope>
</reference>
<evidence type="ECO:0000313" key="10">
    <source>
        <dbReference type="EMBL" id="CUV03367.1"/>
    </source>
</evidence>
<keyword evidence="3 10" id="KW-0808">Transferase</keyword>
<evidence type="ECO:0000256" key="1">
    <source>
        <dbReference type="ARBA" id="ARBA00012418"/>
    </source>
</evidence>
<keyword evidence="2 10" id="KW-0240">DNA-directed RNA polymerase</keyword>
<dbReference type="CDD" id="cd01609">
    <property type="entry name" value="RNAP_beta'_N"/>
    <property type="match status" value="1"/>
</dbReference>
<accession>A0A161KFY9</accession>
<dbReference type="GO" id="GO:0006351">
    <property type="term" value="P:DNA-templated transcription"/>
    <property type="evidence" value="ECO:0007669"/>
    <property type="project" value="InterPro"/>
</dbReference>
<dbReference type="InterPro" id="IPR000722">
    <property type="entry name" value="RNA_pol_asu"/>
</dbReference>
<feature type="compositionally biased region" description="Acidic residues" evidence="8">
    <location>
        <begin position="223"/>
        <end position="238"/>
    </location>
</feature>
<dbReference type="CDD" id="cd02655">
    <property type="entry name" value="RNAP_beta'_C"/>
    <property type="match status" value="1"/>
</dbReference>
<dbReference type="GO" id="GO:0003899">
    <property type="term" value="F:DNA-directed RNA polymerase activity"/>
    <property type="evidence" value="ECO:0007669"/>
    <property type="project" value="UniProtKB-EC"/>
</dbReference>
<protein>
    <recommendedName>
        <fullName evidence="1">DNA-directed RNA polymerase</fullName>
        <ecNumber evidence="1">2.7.7.6</ecNumber>
    </recommendedName>
</protein>
<dbReference type="Gene3D" id="1.10.150.390">
    <property type="match status" value="1"/>
</dbReference>
<proteinExistence type="inferred from homology"/>
<evidence type="ECO:0000256" key="6">
    <source>
        <dbReference type="ARBA" id="ARBA00023163"/>
    </source>
</evidence>
<dbReference type="PANTHER" id="PTHR19376:SF54">
    <property type="entry name" value="DNA-DIRECTED RNA POLYMERASE SUBUNIT BETA"/>
    <property type="match status" value="1"/>
</dbReference>
<evidence type="ECO:0000256" key="2">
    <source>
        <dbReference type="ARBA" id="ARBA00022478"/>
    </source>
</evidence>
<dbReference type="GO" id="GO:0003677">
    <property type="term" value="F:DNA binding"/>
    <property type="evidence" value="ECO:0007669"/>
    <property type="project" value="InterPro"/>
</dbReference>
<dbReference type="Gene3D" id="2.40.40.20">
    <property type="match status" value="1"/>
</dbReference>